<evidence type="ECO:0000313" key="2">
    <source>
        <dbReference type="EMBL" id="TPW77335.1"/>
    </source>
</evidence>
<dbReference type="AlphaFoldDB" id="A0A506Y5P5"/>
<dbReference type="CDD" id="cd05243">
    <property type="entry name" value="SDR_a5"/>
    <property type="match status" value="1"/>
</dbReference>
<evidence type="ECO:0000259" key="1">
    <source>
        <dbReference type="Pfam" id="PF13460"/>
    </source>
</evidence>
<proteinExistence type="predicted"/>
<evidence type="ECO:0000313" key="3">
    <source>
        <dbReference type="Proteomes" id="UP000316252"/>
    </source>
</evidence>
<dbReference type="EMBL" id="VHQG01000001">
    <property type="protein sequence ID" value="TPW77335.1"/>
    <property type="molecule type" value="Genomic_DNA"/>
</dbReference>
<dbReference type="PANTHER" id="PTHR15020">
    <property type="entry name" value="FLAVIN REDUCTASE-RELATED"/>
    <property type="match status" value="1"/>
</dbReference>
<feature type="domain" description="NAD(P)-binding" evidence="1">
    <location>
        <begin position="7"/>
        <end position="190"/>
    </location>
</feature>
<dbReference type="PANTHER" id="PTHR15020:SF50">
    <property type="entry name" value="UPF0659 PROTEIN YMR090W"/>
    <property type="match status" value="1"/>
</dbReference>
<reference evidence="2 3" key="1">
    <citation type="submission" date="2019-06" db="EMBL/GenBank/DDBJ databases">
        <authorList>
            <person name="Li F."/>
        </authorList>
    </citation>
    <scope>NUCLEOTIDE SEQUENCE [LARGE SCALE GENOMIC DNA]</scope>
    <source>
        <strain evidence="2 3">10F1D-1</strain>
    </source>
</reference>
<dbReference type="InterPro" id="IPR016040">
    <property type="entry name" value="NAD(P)-bd_dom"/>
</dbReference>
<dbReference type="Gene3D" id="3.40.50.720">
    <property type="entry name" value="NAD(P)-binding Rossmann-like Domain"/>
    <property type="match status" value="1"/>
</dbReference>
<dbReference type="OrthoDB" id="4248066at2"/>
<keyword evidence="3" id="KW-1185">Reference proteome</keyword>
<dbReference type="RefSeq" id="WP_141161863.1">
    <property type="nucleotide sequence ID" value="NZ_VHQG01000001.1"/>
</dbReference>
<dbReference type="SUPFAM" id="SSF51735">
    <property type="entry name" value="NAD(P)-binding Rossmann-fold domains"/>
    <property type="match status" value="1"/>
</dbReference>
<organism evidence="2 3">
    <name type="scientific">Schumannella soli</name>
    <dbReference type="NCBI Taxonomy" id="2590779"/>
    <lineage>
        <taxon>Bacteria</taxon>
        <taxon>Bacillati</taxon>
        <taxon>Actinomycetota</taxon>
        <taxon>Actinomycetes</taxon>
        <taxon>Micrococcales</taxon>
        <taxon>Microbacteriaceae</taxon>
        <taxon>Schumannella</taxon>
    </lineage>
</organism>
<comment type="caution">
    <text evidence="2">The sequence shown here is derived from an EMBL/GenBank/DDBJ whole genome shotgun (WGS) entry which is preliminary data.</text>
</comment>
<dbReference type="InterPro" id="IPR036291">
    <property type="entry name" value="NAD(P)-bd_dom_sf"/>
</dbReference>
<gene>
    <name evidence="2" type="ORF">FJ657_01145</name>
</gene>
<dbReference type="Pfam" id="PF13460">
    <property type="entry name" value="NAD_binding_10"/>
    <property type="match status" value="1"/>
</dbReference>
<protein>
    <submittedName>
        <fullName evidence="2">SDR family oxidoreductase</fullName>
    </submittedName>
</protein>
<accession>A0A506Y5P5</accession>
<dbReference type="Proteomes" id="UP000316252">
    <property type="component" value="Unassembled WGS sequence"/>
</dbReference>
<name>A0A506Y5P5_9MICO</name>
<sequence length="215" mass="22072">MDIAIAGGHGKIALLLSSLLSADGHRVRGLVRNPDHGDDLRAVGAEAVVLDLETADDAEVAEAINGADAVVFAAGAGPGSTAERKLTLDRNGAILLADAAVQAGVRRYLLVSAMNADAFDPDSDDVFQIYLRAKSEADAAVRERDLDWTIVRPGGLRDDAGTGSVSAAPELPRGDIPRADVAAVLAELLRSGGAVRTQFDLTTGGTPIAEAVAAL</sequence>